<dbReference type="PANTHER" id="PTHR48105">
    <property type="entry name" value="THIOREDOXIN REDUCTASE 1-RELATED-RELATED"/>
    <property type="match status" value="1"/>
</dbReference>
<dbReference type="Proteomes" id="UP000051645">
    <property type="component" value="Unassembled WGS sequence"/>
</dbReference>
<keyword evidence="5 10" id="KW-0274">FAD</keyword>
<name>A0A0R2FU89_9LACO</name>
<keyword evidence="8 10" id="KW-0676">Redox-active center</keyword>
<dbReference type="EMBL" id="JQAT01000003">
    <property type="protein sequence ID" value="KRN28493.1"/>
    <property type="molecule type" value="Genomic_DNA"/>
</dbReference>
<feature type="domain" description="FAD/NAD(P)-binding" evidence="12">
    <location>
        <begin position="7"/>
        <end position="294"/>
    </location>
</feature>
<keyword evidence="11" id="KW-0521">NADP</keyword>
<evidence type="ECO:0000256" key="5">
    <source>
        <dbReference type="ARBA" id="ARBA00022827"/>
    </source>
</evidence>
<dbReference type="PROSITE" id="PS00573">
    <property type="entry name" value="PYRIDINE_REDOX_2"/>
    <property type="match status" value="1"/>
</dbReference>
<comment type="similarity">
    <text evidence="1 10">Belongs to the class-II pyridine nucleotide-disulfide oxidoreductase family.</text>
</comment>
<keyword evidence="15" id="KW-1185">Reference proteome</keyword>
<reference evidence="15 16" key="1">
    <citation type="journal article" date="2015" name="Genome Announc.">
        <title>Expanding the biotechnology potential of lactobacilli through comparative genomics of 213 strains and associated genera.</title>
        <authorList>
            <person name="Sun Z."/>
            <person name="Harris H.M."/>
            <person name="McCann A."/>
            <person name="Guo C."/>
            <person name="Argimon S."/>
            <person name="Zhang W."/>
            <person name="Yang X."/>
            <person name="Jeffery I.B."/>
            <person name="Cooney J.C."/>
            <person name="Kagawa T.F."/>
            <person name="Liu W."/>
            <person name="Song Y."/>
            <person name="Salvetti E."/>
            <person name="Wrobel A."/>
            <person name="Rasinkangas P."/>
            <person name="Parkhill J."/>
            <person name="Rea M.C."/>
            <person name="O'Sullivan O."/>
            <person name="Ritari J."/>
            <person name="Douillard F.P."/>
            <person name="Paul Ross R."/>
            <person name="Yang R."/>
            <person name="Briner A.E."/>
            <person name="Felis G.E."/>
            <person name="de Vos W.M."/>
            <person name="Barrangou R."/>
            <person name="Klaenhammer T.R."/>
            <person name="Caufield P.W."/>
            <person name="Cui Y."/>
            <person name="Zhang H."/>
            <person name="O'Toole P.W."/>
        </authorList>
    </citation>
    <scope>NUCLEOTIDE SEQUENCE [LARGE SCALE GENOMIC DNA]</scope>
    <source>
        <strain evidence="13 16">ATCC BAA-66</strain>
        <strain evidence="14 15">DSM 13344</strain>
    </source>
</reference>
<dbReference type="Gene3D" id="3.50.50.60">
    <property type="entry name" value="FAD/NAD(P)-binding domain"/>
    <property type="match status" value="2"/>
</dbReference>
<dbReference type="GO" id="GO:0019430">
    <property type="term" value="P:removal of superoxide radicals"/>
    <property type="evidence" value="ECO:0007669"/>
    <property type="project" value="UniProtKB-UniRule"/>
</dbReference>
<dbReference type="PATRIC" id="fig|81857.3.peg.1503"/>
<keyword evidence="6 10" id="KW-0560">Oxidoreductase</keyword>
<dbReference type="Proteomes" id="UP000051751">
    <property type="component" value="Unassembled WGS sequence"/>
</dbReference>
<evidence type="ECO:0000256" key="1">
    <source>
        <dbReference type="ARBA" id="ARBA00009333"/>
    </source>
</evidence>
<sequence length="317" mass="33993">MAMDKKYDVIIVGAGPGGMTAALYASRANLSVLMIDRGIYGGQMNNTAAIENYPGYKSILGPDLGQKMYDGATQFGAQYAYGTVLDIIDQGTTKVVKTDEDTYEATAVVIATGAEHRKLHIAGEDEYSGRGVSYCAVCDGAFFKNKDLAVIGGGDSAIEEGMYLTQLASKVTVIHRRDQLRAQPILQKRAFADPKMDFIWNADTTEIVGDGQKVTGVKYRDKQTDEVKVLPVSGVFIYVGIQPQTDAFKNLGILDAAGWIKTNQSMETPVKGIYAIGDVRANQLRQIASAVGDGAMAGQKAFDYVQTLAAEQAAALS</sequence>
<dbReference type="InterPro" id="IPR008255">
    <property type="entry name" value="Pyr_nucl-diS_OxRdtase_2_AS"/>
</dbReference>
<dbReference type="InterPro" id="IPR036188">
    <property type="entry name" value="FAD/NAD-bd_sf"/>
</dbReference>
<dbReference type="InterPro" id="IPR005982">
    <property type="entry name" value="Thioredox_Rdtase"/>
</dbReference>
<evidence type="ECO:0000256" key="11">
    <source>
        <dbReference type="RuleBase" id="RU003881"/>
    </source>
</evidence>
<dbReference type="STRING" id="81857.IV38_GL001495"/>
<evidence type="ECO:0000313" key="14">
    <source>
        <dbReference type="EMBL" id="KRN31993.1"/>
    </source>
</evidence>
<comment type="caution">
    <text evidence="14">The sequence shown here is derived from an EMBL/GenBank/DDBJ whole genome shotgun (WGS) entry which is preliminary data.</text>
</comment>
<evidence type="ECO:0000256" key="9">
    <source>
        <dbReference type="ARBA" id="ARBA00048132"/>
    </source>
</evidence>
<evidence type="ECO:0000256" key="3">
    <source>
        <dbReference type="ARBA" id="ARBA00018719"/>
    </source>
</evidence>
<proteinExistence type="inferred from homology"/>
<evidence type="ECO:0000259" key="12">
    <source>
        <dbReference type="Pfam" id="PF07992"/>
    </source>
</evidence>
<evidence type="ECO:0000313" key="16">
    <source>
        <dbReference type="Proteomes" id="UP000051751"/>
    </source>
</evidence>
<comment type="cofactor">
    <cofactor evidence="11">
        <name>FAD</name>
        <dbReference type="ChEBI" id="CHEBI:57692"/>
    </cofactor>
    <text evidence="11">Binds 1 FAD per subunit.</text>
</comment>
<dbReference type="SUPFAM" id="SSF51905">
    <property type="entry name" value="FAD/NAD(P)-binding domain"/>
    <property type="match status" value="1"/>
</dbReference>
<keyword evidence="7" id="KW-1015">Disulfide bond</keyword>
<dbReference type="PRINTS" id="PR00368">
    <property type="entry name" value="FADPNR"/>
</dbReference>
<accession>A0A0R2FU89</accession>
<dbReference type="Pfam" id="PF07992">
    <property type="entry name" value="Pyr_redox_2"/>
    <property type="match status" value="1"/>
</dbReference>
<dbReference type="EMBL" id="JQAZ01000003">
    <property type="protein sequence ID" value="KRN31993.1"/>
    <property type="molecule type" value="Genomic_DNA"/>
</dbReference>
<organism evidence="14 15">
    <name type="scientific">Lactobacillus selangorensis</name>
    <dbReference type="NCBI Taxonomy" id="81857"/>
    <lineage>
        <taxon>Bacteria</taxon>
        <taxon>Bacillati</taxon>
        <taxon>Bacillota</taxon>
        <taxon>Bacilli</taxon>
        <taxon>Lactobacillales</taxon>
        <taxon>Lactobacillaceae</taxon>
        <taxon>Lactobacillus</taxon>
    </lineage>
</organism>
<evidence type="ECO:0000313" key="13">
    <source>
        <dbReference type="EMBL" id="KRN28493.1"/>
    </source>
</evidence>
<evidence type="ECO:0000256" key="10">
    <source>
        <dbReference type="RuleBase" id="RU003880"/>
    </source>
</evidence>
<dbReference type="GO" id="GO:0005737">
    <property type="term" value="C:cytoplasm"/>
    <property type="evidence" value="ECO:0007669"/>
    <property type="project" value="InterPro"/>
</dbReference>
<dbReference type="AlphaFoldDB" id="A0A0R2FU89"/>
<gene>
    <name evidence="13" type="ORF">IV38_GL001495</name>
    <name evidence="14" type="ORF">IV40_GL001281</name>
</gene>
<dbReference type="PRINTS" id="PR00469">
    <property type="entry name" value="PNDRDTASEII"/>
</dbReference>
<protein>
    <recommendedName>
        <fullName evidence="3 10">Thioredoxin reductase</fullName>
        <ecNumber evidence="10">1.8.1.9</ecNumber>
    </recommendedName>
</protein>
<evidence type="ECO:0000256" key="7">
    <source>
        <dbReference type="ARBA" id="ARBA00023157"/>
    </source>
</evidence>
<evidence type="ECO:0000313" key="15">
    <source>
        <dbReference type="Proteomes" id="UP000051645"/>
    </source>
</evidence>
<evidence type="ECO:0000256" key="4">
    <source>
        <dbReference type="ARBA" id="ARBA00022630"/>
    </source>
</evidence>
<evidence type="ECO:0000256" key="8">
    <source>
        <dbReference type="ARBA" id="ARBA00023284"/>
    </source>
</evidence>
<dbReference type="GO" id="GO:0004791">
    <property type="term" value="F:thioredoxin-disulfide reductase (NADPH) activity"/>
    <property type="evidence" value="ECO:0007669"/>
    <property type="project" value="UniProtKB-UniRule"/>
</dbReference>
<keyword evidence="4 10" id="KW-0285">Flavoprotein</keyword>
<evidence type="ECO:0000256" key="6">
    <source>
        <dbReference type="ARBA" id="ARBA00023002"/>
    </source>
</evidence>
<comment type="catalytic activity">
    <reaction evidence="9 10">
        <text>[thioredoxin]-dithiol + NADP(+) = [thioredoxin]-disulfide + NADPH + H(+)</text>
        <dbReference type="Rhea" id="RHEA:20345"/>
        <dbReference type="Rhea" id="RHEA-COMP:10698"/>
        <dbReference type="Rhea" id="RHEA-COMP:10700"/>
        <dbReference type="ChEBI" id="CHEBI:15378"/>
        <dbReference type="ChEBI" id="CHEBI:29950"/>
        <dbReference type="ChEBI" id="CHEBI:50058"/>
        <dbReference type="ChEBI" id="CHEBI:57783"/>
        <dbReference type="ChEBI" id="CHEBI:58349"/>
        <dbReference type="EC" id="1.8.1.9"/>
    </reaction>
</comment>
<comment type="subunit">
    <text evidence="2 10">Homodimer.</text>
</comment>
<evidence type="ECO:0000256" key="2">
    <source>
        <dbReference type="ARBA" id="ARBA00011738"/>
    </source>
</evidence>
<dbReference type="EC" id="1.8.1.9" evidence="10"/>
<dbReference type="InterPro" id="IPR050097">
    <property type="entry name" value="Ferredoxin-NADP_redctase_2"/>
</dbReference>
<dbReference type="NCBIfam" id="TIGR01292">
    <property type="entry name" value="TRX_reduct"/>
    <property type="match status" value="1"/>
</dbReference>
<dbReference type="InterPro" id="IPR023753">
    <property type="entry name" value="FAD/NAD-binding_dom"/>
</dbReference>